<dbReference type="EMBL" id="WJPN01000001">
    <property type="protein sequence ID" value="MRG98876.1"/>
    <property type="molecule type" value="Genomic_DNA"/>
</dbReference>
<feature type="domain" description="NlpC/P60" evidence="5">
    <location>
        <begin position="17"/>
        <end position="117"/>
    </location>
</feature>
<evidence type="ECO:0000313" key="8">
    <source>
        <dbReference type="Proteomes" id="UP000437931"/>
    </source>
</evidence>
<evidence type="ECO:0000313" key="9">
    <source>
        <dbReference type="Proteomes" id="UP000439314"/>
    </source>
</evidence>
<keyword evidence="2" id="KW-0645">Protease</keyword>
<reference evidence="7" key="2">
    <citation type="journal article" date="2020" name="Plant Dis.">
        <title>A Grain Rot of Rice in Iran Caused by a Xanthomonas Strain Closely Related to X. sacchari.</title>
        <authorList>
            <person name="Mirghasempour S.A."/>
            <person name="Huang S."/>
            <person name="Studholme D.J."/>
            <person name="Brady C.L."/>
        </authorList>
    </citation>
    <scope>NUCLEOTIDE SEQUENCE</scope>
    <source>
        <strain evidence="7">SAM114</strain>
    </source>
</reference>
<dbReference type="InterPro" id="IPR038765">
    <property type="entry name" value="Papain-like_cys_pep_sf"/>
</dbReference>
<evidence type="ECO:0000259" key="5">
    <source>
        <dbReference type="Pfam" id="PF00877"/>
    </source>
</evidence>
<accession>A0A6N7Q6G2</accession>
<comment type="caution">
    <text evidence="6">The sequence shown here is derived from an EMBL/GenBank/DDBJ whole genome shotgun (WGS) entry which is preliminary data.</text>
</comment>
<proteinExistence type="inferred from homology"/>
<comment type="similarity">
    <text evidence="1">Belongs to the peptidase C40 family.</text>
</comment>
<organism evidence="6 9">
    <name type="scientific">Xanthomonas sontii</name>
    <dbReference type="NCBI Taxonomy" id="2650745"/>
    <lineage>
        <taxon>Bacteria</taxon>
        <taxon>Pseudomonadati</taxon>
        <taxon>Pseudomonadota</taxon>
        <taxon>Gammaproteobacteria</taxon>
        <taxon>Lysobacterales</taxon>
        <taxon>Lysobacteraceae</taxon>
        <taxon>Xanthomonas</taxon>
    </lineage>
</organism>
<reference evidence="8 9" key="1">
    <citation type="submission" date="2019-11" db="EMBL/GenBank/DDBJ databases">
        <title>First report of rice panicle blight caused by Xanthomonas sp. in Iran.</title>
        <authorList>
            <person name="Mirghasempour S.A."/>
            <person name="Huang S."/>
            <person name="Brady C.L."/>
            <person name="Studholme D.J."/>
        </authorList>
    </citation>
    <scope>NUCLEOTIDE SEQUENCE [LARGE SCALE GENOMIC DNA]</scope>
    <source>
        <strain evidence="6 9">ASD011</strain>
        <strain evidence="8">SAM114</strain>
    </source>
</reference>
<dbReference type="SUPFAM" id="SSF54001">
    <property type="entry name" value="Cysteine proteinases"/>
    <property type="match status" value="1"/>
</dbReference>
<dbReference type="GO" id="GO:0006508">
    <property type="term" value="P:proteolysis"/>
    <property type="evidence" value="ECO:0007669"/>
    <property type="project" value="UniProtKB-KW"/>
</dbReference>
<evidence type="ECO:0000313" key="7">
    <source>
        <dbReference type="EMBL" id="MRH73333.1"/>
    </source>
</evidence>
<keyword evidence="3" id="KW-0378">Hydrolase</keyword>
<keyword evidence="4" id="KW-0788">Thiol protease</keyword>
<gene>
    <name evidence="6" type="ORF">GIY21_01055</name>
    <name evidence="7" type="ORF">GIY22_01715</name>
</gene>
<dbReference type="RefSeq" id="WP_153750376.1">
    <property type="nucleotide sequence ID" value="NZ_WJPM01000001.1"/>
</dbReference>
<evidence type="ECO:0000256" key="1">
    <source>
        <dbReference type="ARBA" id="ARBA00007074"/>
    </source>
</evidence>
<evidence type="ECO:0000256" key="4">
    <source>
        <dbReference type="ARBA" id="ARBA00022807"/>
    </source>
</evidence>
<dbReference type="GO" id="GO:0008234">
    <property type="term" value="F:cysteine-type peptidase activity"/>
    <property type="evidence" value="ECO:0007669"/>
    <property type="project" value="UniProtKB-KW"/>
</dbReference>
<evidence type="ECO:0000256" key="3">
    <source>
        <dbReference type="ARBA" id="ARBA00022801"/>
    </source>
</evidence>
<dbReference type="InterPro" id="IPR000064">
    <property type="entry name" value="NLP_P60_dom"/>
</dbReference>
<keyword evidence="8" id="KW-1185">Reference proteome</keyword>
<evidence type="ECO:0000313" key="6">
    <source>
        <dbReference type="EMBL" id="MRG98876.1"/>
    </source>
</evidence>
<dbReference type="EMBL" id="WJPM01000001">
    <property type="protein sequence ID" value="MRH73333.1"/>
    <property type="molecule type" value="Genomic_DNA"/>
</dbReference>
<dbReference type="Gene3D" id="3.90.1720.10">
    <property type="entry name" value="endopeptidase domain like (from Nostoc punctiforme)"/>
    <property type="match status" value="1"/>
</dbReference>
<dbReference type="Proteomes" id="UP000439314">
    <property type="component" value="Unassembled WGS sequence"/>
</dbReference>
<dbReference type="AlphaFoldDB" id="A0A6N7Q6G2"/>
<dbReference type="Proteomes" id="UP000437931">
    <property type="component" value="Unassembled WGS sequence"/>
</dbReference>
<protein>
    <recommendedName>
        <fullName evidence="5">NlpC/P60 domain-containing protein</fullName>
    </recommendedName>
</protein>
<dbReference type="Pfam" id="PF00877">
    <property type="entry name" value="NLPC_P60"/>
    <property type="match status" value="1"/>
</dbReference>
<name>A0A6N7Q6G2_9XANT</name>
<sequence length="149" mass="16154">MRRPEEAIAAARRLLKVPWLHQGRNPRVGIDCVGLLVLAYALDYDHTSYSTHPHAGQLEEHLERALGTHRLEQPAVSADRLQLGDVLAMTSPGGRTARHVALVADYVHGGPSIIHTDSALGCVVECALDSGTVTQIHKVYSPWAALQGK</sequence>
<evidence type="ECO:0000256" key="2">
    <source>
        <dbReference type="ARBA" id="ARBA00022670"/>
    </source>
</evidence>